<name>A0ABP8E4S3_9MICO</name>
<gene>
    <name evidence="3" type="ORF">GCM10022256_28440</name>
</gene>
<dbReference type="SUPFAM" id="SSF51905">
    <property type="entry name" value="FAD/NAD(P)-binding domain"/>
    <property type="match status" value="1"/>
</dbReference>
<evidence type="ECO:0000313" key="3">
    <source>
        <dbReference type="EMBL" id="GAA4267232.1"/>
    </source>
</evidence>
<comment type="caution">
    <text evidence="3">The sequence shown here is derived from an EMBL/GenBank/DDBJ whole genome shotgun (WGS) entry which is preliminary data.</text>
</comment>
<evidence type="ECO:0000313" key="4">
    <source>
        <dbReference type="Proteomes" id="UP001501594"/>
    </source>
</evidence>
<keyword evidence="4" id="KW-1185">Reference proteome</keyword>
<dbReference type="Proteomes" id="UP001501594">
    <property type="component" value="Unassembled WGS sequence"/>
</dbReference>
<evidence type="ECO:0000256" key="1">
    <source>
        <dbReference type="ARBA" id="ARBA00023002"/>
    </source>
</evidence>
<accession>A0ABP8E4S3</accession>
<feature type="region of interest" description="Disordered" evidence="2">
    <location>
        <begin position="375"/>
        <end position="399"/>
    </location>
</feature>
<evidence type="ECO:0000256" key="2">
    <source>
        <dbReference type="SAM" id="MobiDB-lite"/>
    </source>
</evidence>
<proteinExistence type="predicted"/>
<dbReference type="Gene3D" id="3.50.50.60">
    <property type="entry name" value="FAD/NAD(P)-binding domain"/>
    <property type="match status" value="1"/>
</dbReference>
<dbReference type="PANTHER" id="PTHR43539">
    <property type="entry name" value="FLAVIN-BINDING MONOOXYGENASE-LIKE PROTEIN (AFU_ORTHOLOGUE AFUA_4G09220)"/>
    <property type="match status" value="1"/>
</dbReference>
<feature type="compositionally biased region" description="Low complexity" evidence="2">
    <location>
        <begin position="375"/>
        <end position="384"/>
    </location>
</feature>
<reference evidence="4" key="1">
    <citation type="journal article" date="2019" name="Int. J. Syst. Evol. Microbiol.">
        <title>The Global Catalogue of Microorganisms (GCM) 10K type strain sequencing project: providing services to taxonomists for standard genome sequencing and annotation.</title>
        <authorList>
            <consortium name="The Broad Institute Genomics Platform"/>
            <consortium name="The Broad Institute Genome Sequencing Center for Infectious Disease"/>
            <person name="Wu L."/>
            <person name="Ma J."/>
        </authorList>
    </citation>
    <scope>NUCLEOTIDE SEQUENCE [LARGE SCALE GENOMIC DNA]</scope>
    <source>
        <strain evidence="4">JCM 17442</strain>
    </source>
</reference>
<dbReference type="EMBL" id="BAABAU010000004">
    <property type="protein sequence ID" value="GAA4267232.1"/>
    <property type="molecule type" value="Genomic_DNA"/>
</dbReference>
<dbReference type="PANTHER" id="PTHR43539:SF78">
    <property type="entry name" value="FLAVIN-CONTAINING MONOOXYGENASE"/>
    <property type="match status" value="1"/>
</dbReference>
<dbReference type="PRINTS" id="PR00368">
    <property type="entry name" value="FADPNR"/>
</dbReference>
<keyword evidence="1" id="KW-0560">Oxidoreductase</keyword>
<sequence>MAVASEVRETVERTRVVVIGAGQAGLSVAYYLRRLGLSPGSDFVVLDRGPSTGGAWQFRWRALRLGTAHRVNDLPGMADLGLSFETADRTAPARDVVSDYYDRYERFYDLRVRRPSDVRGVEEGQDHGLTVRYLDGGGAPRFLDTEIVVNATGTWGSPFRPWYPGRDSFAGRQVTTAEYTDASEFEGQDVVVVGGGTSAIGFLLELERVGARTTWATRRPVDWFDQQELGIEMGAAAVAEQDEAARAGLALPSIVSGTGVPLTRRNRAGIDRGVLVDRPMFASIEPEGVRFADGSFQHADAIIWATGFRPELRHLAPLGLRSREGGVVVSRGASQADPRLYFAGYGPQASTIGANRAGRVIARQVLLALSTSPGRAAAAATAPRGGSGTAPRRDAAADA</sequence>
<dbReference type="Pfam" id="PF13738">
    <property type="entry name" value="Pyr_redox_3"/>
    <property type="match status" value="1"/>
</dbReference>
<protein>
    <submittedName>
        <fullName evidence="3">NAD(P)-binding domain-containing protein</fullName>
    </submittedName>
</protein>
<organism evidence="3 4">
    <name type="scientific">Frondihabitans peucedani</name>
    <dbReference type="NCBI Taxonomy" id="598626"/>
    <lineage>
        <taxon>Bacteria</taxon>
        <taxon>Bacillati</taxon>
        <taxon>Actinomycetota</taxon>
        <taxon>Actinomycetes</taxon>
        <taxon>Micrococcales</taxon>
        <taxon>Microbacteriaceae</taxon>
        <taxon>Frondihabitans</taxon>
    </lineage>
</organism>
<dbReference type="InterPro" id="IPR036188">
    <property type="entry name" value="FAD/NAD-bd_sf"/>
</dbReference>
<dbReference type="PRINTS" id="PR00411">
    <property type="entry name" value="PNDRDTASEI"/>
</dbReference>
<dbReference type="RefSeq" id="WP_344797347.1">
    <property type="nucleotide sequence ID" value="NZ_BAABAU010000004.1"/>
</dbReference>
<dbReference type="InterPro" id="IPR050982">
    <property type="entry name" value="Auxin_biosynth/cation_transpt"/>
</dbReference>